<dbReference type="EMBL" id="MK072384">
    <property type="protein sequence ID" value="AYV82728.1"/>
    <property type="molecule type" value="Genomic_DNA"/>
</dbReference>
<protein>
    <submittedName>
        <fullName evidence="1">Uncharacterized protein</fullName>
    </submittedName>
</protein>
<reference evidence="1" key="1">
    <citation type="submission" date="2018-10" db="EMBL/GenBank/DDBJ databases">
        <title>Hidden diversity of soil giant viruses.</title>
        <authorList>
            <person name="Schulz F."/>
            <person name="Alteio L."/>
            <person name="Goudeau D."/>
            <person name="Ryan E.M."/>
            <person name="Malmstrom R.R."/>
            <person name="Blanchard J."/>
            <person name="Woyke T."/>
        </authorList>
    </citation>
    <scope>NUCLEOTIDE SEQUENCE</scope>
    <source>
        <strain evidence="1">HYV1</strain>
    </source>
</reference>
<accession>A0A3G5A6C7</accession>
<organism evidence="1">
    <name type="scientific">Hyperionvirus sp</name>
    <dbReference type="NCBI Taxonomy" id="2487770"/>
    <lineage>
        <taxon>Viruses</taxon>
        <taxon>Varidnaviria</taxon>
        <taxon>Bamfordvirae</taxon>
        <taxon>Nucleocytoviricota</taxon>
        <taxon>Megaviricetes</taxon>
        <taxon>Imitervirales</taxon>
        <taxon>Mimiviridae</taxon>
        <taxon>Klosneuvirinae</taxon>
    </lineage>
</organism>
<evidence type="ECO:0000313" key="1">
    <source>
        <dbReference type="EMBL" id="AYV82728.1"/>
    </source>
</evidence>
<proteinExistence type="predicted"/>
<name>A0A3G5A6C7_9VIRU</name>
<gene>
    <name evidence="1" type="ORF">Hyperionvirus2_96</name>
</gene>
<sequence>MIVFPSKDKVLKFVNFRNVYPKTCLFKFKLSSTSCVILSRTPSLMKTSVRSREVKFVMREISMVSRRENERFREITLVNAVKFSM</sequence>